<protein>
    <submittedName>
        <fullName evidence="1">Uncharacterized protein</fullName>
    </submittedName>
</protein>
<dbReference type="EMBL" id="JACHIO010000016">
    <property type="protein sequence ID" value="MBB5065417.1"/>
    <property type="molecule type" value="Genomic_DNA"/>
</dbReference>
<sequence length="28" mass="3153">MRGGIRSAFDSFRQRIAGQRCETPLSLV</sequence>
<accession>A0A7W8EB34</accession>
<organism evidence="1 2">
    <name type="scientific">Granulicella mallensis</name>
    <dbReference type="NCBI Taxonomy" id="940614"/>
    <lineage>
        <taxon>Bacteria</taxon>
        <taxon>Pseudomonadati</taxon>
        <taxon>Acidobacteriota</taxon>
        <taxon>Terriglobia</taxon>
        <taxon>Terriglobales</taxon>
        <taxon>Acidobacteriaceae</taxon>
        <taxon>Granulicella</taxon>
    </lineage>
</organism>
<reference evidence="1 2" key="1">
    <citation type="submission" date="2020-08" db="EMBL/GenBank/DDBJ databases">
        <title>Genomic Encyclopedia of Type Strains, Phase IV (KMG-V): Genome sequencing to study the core and pangenomes of soil and plant-associated prokaryotes.</title>
        <authorList>
            <person name="Whitman W."/>
        </authorList>
    </citation>
    <scope>NUCLEOTIDE SEQUENCE [LARGE SCALE GENOMIC DNA]</scope>
    <source>
        <strain evidence="1 2">X5P3</strain>
    </source>
</reference>
<dbReference type="AlphaFoldDB" id="A0A7W8EB34"/>
<name>A0A7W8EB34_9BACT</name>
<gene>
    <name evidence="1" type="ORF">HDF15_003785</name>
</gene>
<proteinExistence type="predicted"/>
<comment type="caution">
    <text evidence="1">The sequence shown here is derived from an EMBL/GenBank/DDBJ whole genome shotgun (WGS) entry which is preliminary data.</text>
</comment>
<evidence type="ECO:0000313" key="2">
    <source>
        <dbReference type="Proteomes" id="UP000584867"/>
    </source>
</evidence>
<evidence type="ECO:0000313" key="1">
    <source>
        <dbReference type="EMBL" id="MBB5065417.1"/>
    </source>
</evidence>
<dbReference type="Proteomes" id="UP000584867">
    <property type="component" value="Unassembled WGS sequence"/>
</dbReference>